<evidence type="ECO:0000259" key="1">
    <source>
        <dbReference type="Pfam" id="PF01738"/>
    </source>
</evidence>
<gene>
    <name evidence="2" type="ORF">BKA59DRAFT_527509</name>
</gene>
<dbReference type="PANTHER" id="PTHR17630">
    <property type="entry name" value="DIENELACTONE HYDROLASE"/>
    <property type="match status" value="1"/>
</dbReference>
<evidence type="ECO:0000313" key="2">
    <source>
        <dbReference type="EMBL" id="KAH7245686.1"/>
    </source>
</evidence>
<dbReference type="EMBL" id="JAGPXF010000004">
    <property type="protein sequence ID" value="KAH7245686.1"/>
    <property type="molecule type" value="Genomic_DNA"/>
</dbReference>
<protein>
    <submittedName>
        <fullName evidence="2">Dienelactone hydrolase</fullName>
    </submittedName>
</protein>
<dbReference type="PANTHER" id="PTHR17630:SF44">
    <property type="entry name" value="PROTEIN AIM2"/>
    <property type="match status" value="1"/>
</dbReference>
<dbReference type="Proteomes" id="UP000813427">
    <property type="component" value="Unassembled WGS sequence"/>
</dbReference>
<feature type="domain" description="Dienelactone hydrolase" evidence="1">
    <location>
        <begin position="32"/>
        <end position="247"/>
    </location>
</feature>
<name>A0A8K0S114_9HYPO</name>
<dbReference type="OrthoDB" id="17560at2759"/>
<dbReference type="InterPro" id="IPR002925">
    <property type="entry name" value="Dienelactn_hydro"/>
</dbReference>
<organism evidence="2 3">
    <name type="scientific">Fusarium tricinctum</name>
    <dbReference type="NCBI Taxonomy" id="61284"/>
    <lineage>
        <taxon>Eukaryota</taxon>
        <taxon>Fungi</taxon>
        <taxon>Dikarya</taxon>
        <taxon>Ascomycota</taxon>
        <taxon>Pezizomycotina</taxon>
        <taxon>Sordariomycetes</taxon>
        <taxon>Hypocreomycetidae</taxon>
        <taxon>Hypocreales</taxon>
        <taxon>Nectriaceae</taxon>
        <taxon>Fusarium</taxon>
        <taxon>Fusarium tricinctum species complex</taxon>
    </lineage>
</organism>
<accession>A0A8K0S114</accession>
<dbReference type="AlphaFoldDB" id="A0A8K0S114"/>
<proteinExistence type="predicted"/>
<dbReference type="SUPFAM" id="SSF53474">
    <property type="entry name" value="alpha/beta-Hydrolases"/>
    <property type="match status" value="1"/>
</dbReference>
<keyword evidence="3" id="KW-1185">Reference proteome</keyword>
<keyword evidence="2" id="KW-0378">Hydrolase</keyword>
<dbReference type="Gene3D" id="3.40.50.1820">
    <property type="entry name" value="alpha/beta hydrolase"/>
    <property type="match status" value="1"/>
</dbReference>
<sequence>MASHPPATCCTVASLHEGTPKGTIIQINGNVNAYLAKPSSGEPKQAVLYLPDIFGIWQNSKLMADAFAAQGYICLVVDTLNGDPVPLEMPDGFDIMKWLTEGSDGNNPHTIDAVDPIVVSGIEYLKSIGVTKIAAVGYCLGAKHLIRHYKSGIQVGFIAHPSFVESEELAAITGPLSIAAAELDDLFTIEKRHESEEILSKSKQDFQINLFSGVHHGFAVKGDLNDKRQLFAKDQAFAQAVTWFTQHLNGS</sequence>
<reference evidence="2" key="1">
    <citation type="journal article" date="2021" name="Nat. Commun.">
        <title>Genetic determinants of endophytism in the Arabidopsis root mycobiome.</title>
        <authorList>
            <person name="Mesny F."/>
            <person name="Miyauchi S."/>
            <person name="Thiergart T."/>
            <person name="Pickel B."/>
            <person name="Atanasova L."/>
            <person name="Karlsson M."/>
            <person name="Huettel B."/>
            <person name="Barry K.W."/>
            <person name="Haridas S."/>
            <person name="Chen C."/>
            <person name="Bauer D."/>
            <person name="Andreopoulos W."/>
            <person name="Pangilinan J."/>
            <person name="LaButti K."/>
            <person name="Riley R."/>
            <person name="Lipzen A."/>
            <person name="Clum A."/>
            <person name="Drula E."/>
            <person name="Henrissat B."/>
            <person name="Kohler A."/>
            <person name="Grigoriev I.V."/>
            <person name="Martin F.M."/>
            <person name="Hacquard S."/>
        </authorList>
    </citation>
    <scope>NUCLEOTIDE SEQUENCE</scope>
    <source>
        <strain evidence="2">MPI-SDFR-AT-0068</strain>
    </source>
</reference>
<dbReference type="InterPro" id="IPR029058">
    <property type="entry name" value="AB_hydrolase_fold"/>
</dbReference>
<comment type="caution">
    <text evidence="2">The sequence shown here is derived from an EMBL/GenBank/DDBJ whole genome shotgun (WGS) entry which is preliminary data.</text>
</comment>
<dbReference type="Pfam" id="PF01738">
    <property type="entry name" value="DLH"/>
    <property type="match status" value="1"/>
</dbReference>
<dbReference type="GO" id="GO:0016787">
    <property type="term" value="F:hydrolase activity"/>
    <property type="evidence" value="ECO:0007669"/>
    <property type="project" value="UniProtKB-KW"/>
</dbReference>
<evidence type="ECO:0000313" key="3">
    <source>
        <dbReference type="Proteomes" id="UP000813427"/>
    </source>
</evidence>